<protein>
    <submittedName>
        <fullName evidence="2">RNF20</fullName>
    </submittedName>
</protein>
<feature type="region of interest" description="Disordered" evidence="1">
    <location>
        <begin position="1"/>
        <end position="36"/>
    </location>
</feature>
<accession>A0A7J7JHY1</accession>
<proteinExistence type="predicted"/>
<dbReference type="UniPathway" id="UPA00143"/>
<evidence type="ECO:0000313" key="2">
    <source>
        <dbReference type="EMBL" id="KAF6025677.1"/>
    </source>
</evidence>
<dbReference type="AlphaFoldDB" id="A0A7J7JHY1"/>
<gene>
    <name evidence="2" type="ORF">EB796_015928</name>
</gene>
<dbReference type="Proteomes" id="UP000593567">
    <property type="component" value="Unassembled WGS sequence"/>
</dbReference>
<name>A0A7J7JHY1_BUGNE</name>
<organism evidence="2 3">
    <name type="scientific">Bugula neritina</name>
    <name type="common">Brown bryozoan</name>
    <name type="synonym">Sertularia neritina</name>
    <dbReference type="NCBI Taxonomy" id="10212"/>
    <lineage>
        <taxon>Eukaryota</taxon>
        <taxon>Metazoa</taxon>
        <taxon>Spiralia</taxon>
        <taxon>Lophotrochozoa</taxon>
        <taxon>Bryozoa</taxon>
        <taxon>Gymnolaemata</taxon>
        <taxon>Cheilostomatida</taxon>
        <taxon>Flustrina</taxon>
        <taxon>Buguloidea</taxon>
        <taxon>Bugulidae</taxon>
        <taxon>Bugula</taxon>
    </lineage>
</organism>
<dbReference type="EMBL" id="VXIV02002437">
    <property type="protein sequence ID" value="KAF6025677.1"/>
    <property type="molecule type" value="Genomic_DNA"/>
</dbReference>
<evidence type="ECO:0000313" key="3">
    <source>
        <dbReference type="Proteomes" id="UP000593567"/>
    </source>
</evidence>
<reference evidence="2" key="1">
    <citation type="submission" date="2020-06" db="EMBL/GenBank/DDBJ databases">
        <title>Draft genome of Bugula neritina, a colonial animal packing powerful symbionts and potential medicines.</title>
        <authorList>
            <person name="Rayko M."/>
        </authorList>
    </citation>
    <scope>NUCLEOTIDE SEQUENCE [LARGE SCALE GENOMIC DNA]</scope>
    <source>
        <strain evidence="2">Kwan_BN1</strain>
    </source>
</reference>
<comment type="caution">
    <text evidence="2">The sequence shown here is derived from an EMBL/GenBank/DDBJ whole genome shotgun (WGS) entry which is preliminary data.</text>
</comment>
<dbReference type="OrthoDB" id="10266039at2759"/>
<evidence type="ECO:0000256" key="1">
    <source>
        <dbReference type="SAM" id="MobiDB-lite"/>
    </source>
</evidence>
<dbReference type="GO" id="GO:0016567">
    <property type="term" value="P:protein ubiquitination"/>
    <property type="evidence" value="ECO:0007669"/>
    <property type="project" value="UniProtKB-UniPathway"/>
</dbReference>
<sequence length="91" mass="10180">MPFVNKGEGSTPSSCADSKPAKEIPTQELTGKKHEVDEFVDKEKGKGKADKDIVSNMKQQLKKAIDSQKEMKLLLDMYKSAPKEQKDKIQV</sequence>
<keyword evidence="3" id="KW-1185">Reference proteome</keyword>